<evidence type="ECO:0000313" key="3">
    <source>
        <dbReference type="EMBL" id="CAK0810274.1"/>
    </source>
</evidence>
<sequence length="1610" mass="172161">MKAAIEPKAWMAPRAADERDLAGPAPCDIIEVQARRGQAPRTMWATFATEPIDSAVCSGVLHFCSGKAADCEWRWGRRKFHRVLKWRPRVDVDPTGLYFDFPEKIGVLGRVGTRAPPPERPRGGQRPPPLPPLAEPPPPEGGRAPGEGREGRAAGAPLFSDASAGHAVQGAGLRVTLLAVGALRSRATGAMAAAAGATLCGRSSKTPGREWPASDVAAPSAGHLRLCERSATHRASGADAGKPPADAELDLEVGDVNGDFRGDAAVLCTEYGEVTNYLVSVSCQRRSKGGIGPRSSRELLALSEVEAIGIIDIECDSDVSTAEGGARARRGLAPLEVGKVKEREALLRIAAGGVCAGQVGVALLAALAARDSPIGAIRRWKRPFSESTVRTLARAAAGGVPSELGRLLSALVDRVDEETGTWATAPSLDFAAVLGRKRLSYQGEEVSLPEALALQELLPGLPPKGEAASVDPLAIAAPEVVEALLRPERACNPDGSCVAQPSARAHASPGEWALIVRELLDRGVFEEIAFGDIAVVGGQPVLNGAFGVVKSGDPLPPATRVLRLIINMIPSNRVQRPIDGDIAMLPVGGEHHVVILGDGEVLLWSSDDIKGCFHVFRPPEVWRPWMALSAPVDPVPLGGASGPPVWVAVAVAPMGWLSAVGIAQHLSRRIVLQGAPGHACPSESTALRRGAAYPLQLHQLPRAWWKVYVDNVDFGEIVAESEVRNFVGQVSIEQLAVRHSLDRWGIRRNESKVVERATAAVSMGSGVDGVRGRVAPSLPMLLQHLALTACVLTRADCRGVWVAAATGRLCFDFGHWCAAFGVLDQIWREIAHWKGHRPLSRPGGDELIMACSLAPLLATDLRAHLFPWPHATDASEHGGGTCVAAGLTRAGWEAASEARQAPLGHGARPVPPRQAAEGGAQTRQGAEAGARGARPAPSLPWVDVSKITLDMVVAVRRSTPGATGITAFWRLPCQDISGLGCPGIGFEGICSSLFWEIPRVSQFLQVDFGDLPWIDVVECVAGMAAEACYQISEGLGRHPILIDAAGISRVRRPRLYWCNFPVGAVACRQQSPIFDAVVLAADPGPAEVWLEADACWDLKSGCRLPAFTRASSRAQPPPAPVELQCRFPPNACRDQFTVKVGVGDRRVLRAGEREDLMGFWPGHAAPSRPTSACADDAARCALIGSSSHVGVASWLLAQGLCAAGLIEAPVSATTVQTAFVSELRMRRSGNVALRVLPLVVGRAAVELRSPLPEEGGEVSAARALMCGLLQHADHRGSRIRLDVGLPFRAKAWPRAPIATDRWQWQAVLSHQWRWFGRHIDELEMQEVLAALKWFARKGDRRHSRLGILVDSQVVLSVCAKGRSSSRRLNHLVKRIDAQILPCSERLGGVRSEQEPFDDPQDVDQSVMEYLEKLWSEGEPQSFANDLVAGLRHFIPRLRRQLNGSWCLLGALARADLPARAPPLPTAVAIGLTGYAAAMYHLDVGVLWLVGFHCFLRSGEMLGLRAMGVTFADDLSNAVLNLGLAKTGKRQGATESVTVTDRVVVRALRSLVQQRRLAEPLARLSGPRQRALFRQVCVERGLRDHKCSLYLSGVAGLLTISATAASLIALS</sequence>
<comment type="caution">
    <text evidence="3">The sequence shown here is derived from an EMBL/GenBank/DDBJ whole genome shotgun (WGS) entry which is preliminary data.</text>
</comment>
<name>A0ABN9R295_9DINO</name>
<keyword evidence="2" id="KW-0472">Membrane</keyword>
<feature type="compositionally biased region" description="Low complexity" evidence="1">
    <location>
        <begin position="913"/>
        <end position="936"/>
    </location>
</feature>
<dbReference type="Gene3D" id="3.40.50.150">
    <property type="entry name" value="Vaccinia Virus protein VP39"/>
    <property type="match status" value="1"/>
</dbReference>
<protein>
    <submittedName>
        <fullName evidence="3">Uncharacterized protein</fullName>
    </submittedName>
</protein>
<dbReference type="Gene3D" id="1.10.443.10">
    <property type="entry name" value="Intergrase catalytic core"/>
    <property type="match status" value="1"/>
</dbReference>
<keyword evidence="4" id="KW-1185">Reference proteome</keyword>
<feature type="non-terminal residue" evidence="3">
    <location>
        <position position="1610"/>
    </location>
</feature>
<dbReference type="InterPro" id="IPR029063">
    <property type="entry name" value="SAM-dependent_MTases_sf"/>
</dbReference>
<evidence type="ECO:0000313" key="4">
    <source>
        <dbReference type="Proteomes" id="UP001189429"/>
    </source>
</evidence>
<gene>
    <name evidence="3" type="ORF">PCOR1329_LOCUS15283</name>
</gene>
<feature type="region of interest" description="Disordered" evidence="1">
    <location>
        <begin position="109"/>
        <end position="155"/>
    </location>
</feature>
<dbReference type="Proteomes" id="UP001189429">
    <property type="component" value="Unassembled WGS sequence"/>
</dbReference>
<keyword evidence="2" id="KW-0812">Transmembrane</keyword>
<accession>A0ABN9R295</accession>
<reference evidence="3" key="1">
    <citation type="submission" date="2023-10" db="EMBL/GenBank/DDBJ databases">
        <authorList>
            <person name="Chen Y."/>
            <person name="Shah S."/>
            <person name="Dougan E. K."/>
            <person name="Thang M."/>
            <person name="Chan C."/>
        </authorList>
    </citation>
    <scope>NUCLEOTIDE SEQUENCE [LARGE SCALE GENOMIC DNA]</scope>
</reference>
<feature type="transmembrane region" description="Helical" evidence="2">
    <location>
        <begin position="1588"/>
        <end position="1609"/>
    </location>
</feature>
<organism evidence="3 4">
    <name type="scientific">Prorocentrum cordatum</name>
    <dbReference type="NCBI Taxonomy" id="2364126"/>
    <lineage>
        <taxon>Eukaryota</taxon>
        <taxon>Sar</taxon>
        <taxon>Alveolata</taxon>
        <taxon>Dinophyceae</taxon>
        <taxon>Prorocentrales</taxon>
        <taxon>Prorocentraceae</taxon>
        <taxon>Prorocentrum</taxon>
    </lineage>
</organism>
<feature type="compositionally biased region" description="Pro residues" evidence="1">
    <location>
        <begin position="126"/>
        <end position="140"/>
    </location>
</feature>
<evidence type="ECO:0000256" key="2">
    <source>
        <dbReference type="SAM" id="Phobius"/>
    </source>
</evidence>
<dbReference type="EMBL" id="CAUYUJ010004613">
    <property type="protein sequence ID" value="CAK0810274.1"/>
    <property type="molecule type" value="Genomic_DNA"/>
</dbReference>
<keyword evidence="2" id="KW-1133">Transmembrane helix</keyword>
<feature type="region of interest" description="Disordered" evidence="1">
    <location>
        <begin position="898"/>
        <end position="937"/>
    </location>
</feature>
<dbReference type="InterPro" id="IPR013762">
    <property type="entry name" value="Integrase-like_cat_sf"/>
</dbReference>
<proteinExistence type="predicted"/>
<evidence type="ECO:0000256" key="1">
    <source>
        <dbReference type="SAM" id="MobiDB-lite"/>
    </source>
</evidence>